<protein>
    <submittedName>
        <fullName evidence="10">Cobalamin biosynthesis protein CobW</fullName>
    </submittedName>
</protein>
<comment type="similarity">
    <text evidence="4">Belongs to the SIMIBI class G3E GTPase family. ZNG1 subfamily.</text>
</comment>
<comment type="catalytic activity">
    <reaction evidence="6">
        <text>GTP + H2O = GDP + phosphate + H(+)</text>
        <dbReference type="Rhea" id="RHEA:19669"/>
        <dbReference type="ChEBI" id="CHEBI:15377"/>
        <dbReference type="ChEBI" id="CHEBI:15378"/>
        <dbReference type="ChEBI" id="CHEBI:37565"/>
        <dbReference type="ChEBI" id="CHEBI:43474"/>
        <dbReference type="ChEBI" id="CHEBI:58189"/>
    </reaction>
    <physiologicalReaction direction="left-to-right" evidence="6">
        <dbReference type="Rhea" id="RHEA:19670"/>
    </physiologicalReaction>
</comment>
<dbReference type="InterPro" id="IPR051316">
    <property type="entry name" value="Zinc-reg_GTPase_activator"/>
</dbReference>
<dbReference type="RefSeq" id="WP_198883853.1">
    <property type="nucleotide sequence ID" value="NZ_JAEKJA010000021.1"/>
</dbReference>
<evidence type="ECO:0000313" key="10">
    <source>
        <dbReference type="EMBL" id="MBJ3777956.1"/>
    </source>
</evidence>
<dbReference type="PANTHER" id="PTHR13748:SF62">
    <property type="entry name" value="COBW DOMAIN-CONTAINING PROTEIN"/>
    <property type="match status" value="1"/>
</dbReference>
<feature type="compositionally biased region" description="Basic and acidic residues" evidence="7">
    <location>
        <begin position="227"/>
        <end position="244"/>
    </location>
</feature>
<evidence type="ECO:0000256" key="5">
    <source>
        <dbReference type="ARBA" id="ARBA00045658"/>
    </source>
</evidence>
<keyword evidence="3" id="KW-0143">Chaperone</keyword>
<gene>
    <name evidence="10" type="primary">cobW</name>
    <name evidence="10" type="ORF">JCR33_19805</name>
</gene>
<name>A0A934MJ66_9HYPH</name>
<sequence length="334" mass="35042">MRERIPVTVVTGFLGAGKTTLIRRLLEEATNTRFGLIVNEFGDMGFDGAMLSDCLDPSCDGGVVELTNGCLCCTVADDFVPALEALLDREAPPERIIVETSGLALPQPLIAAFAWPTVKPRVTVDAIVTVVDAPAVLAGRFADDPDAVEAERRADDALDHHSPLEELFDDQLRAADLVVLSKIDGLDEKALAAVRARVEEDTRGGVAILMRTGATVFGVAAAAEEDPAARDGHHSHDDDHEHDDFESRVVPASFASRAAAVAALEGLAARPEVLRIKGSVALSDRAAPLFVQAVGPRIETWFGAPGSTATGLVVIGLKGLSEVSLQGSAVAAPS</sequence>
<dbReference type="InterPro" id="IPR027417">
    <property type="entry name" value="P-loop_NTPase"/>
</dbReference>
<keyword evidence="11" id="KW-1185">Reference proteome</keyword>
<dbReference type="InterPro" id="IPR011629">
    <property type="entry name" value="CobW-like_C"/>
</dbReference>
<dbReference type="InterPro" id="IPR003495">
    <property type="entry name" value="CobW/HypB/UreG_nucleotide-bd"/>
</dbReference>
<dbReference type="SUPFAM" id="SSF52540">
    <property type="entry name" value="P-loop containing nucleoside triphosphate hydrolases"/>
    <property type="match status" value="1"/>
</dbReference>
<dbReference type="SUPFAM" id="SSF90002">
    <property type="entry name" value="Hypothetical protein YjiA, C-terminal domain"/>
    <property type="match status" value="1"/>
</dbReference>
<keyword evidence="2" id="KW-0378">Hydrolase</keyword>
<evidence type="ECO:0000256" key="4">
    <source>
        <dbReference type="ARBA" id="ARBA00034320"/>
    </source>
</evidence>
<accession>A0A934MJ66</accession>
<dbReference type="Pfam" id="PF07683">
    <property type="entry name" value="CobW_C"/>
    <property type="match status" value="1"/>
</dbReference>
<dbReference type="GO" id="GO:0005737">
    <property type="term" value="C:cytoplasm"/>
    <property type="evidence" value="ECO:0007669"/>
    <property type="project" value="TreeGrafter"/>
</dbReference>
<reference evidence="10" key="1">
    <citation type="submission" date="2020-12" db="EMBL/GenBank/DDBJ databases">
        <title>Bacterial taxonomy.</title>
        <authorList>
            <person name="Pan X."/>
        </authorList>
    </citation>
    <scope>NUCLEOTIDE SEQUENCE</scope>
    <source>
        <strain evidence="10">B2012</strain>
    </source>
</reference>
<dbReference type="InterPro" id="IPR036627">
    <property type="entry name" value="CobW-likC_sf"/>
</dbReference>
<evidence type="ECO:0000256" key="1">
    <source>
        <dbReference type="ARBA" id="ARBA00022741"/>
    </source>
</evidence>
<dbReference type="AlphaFoldDB" id="A0A934MJ66"/>
<feature type="domain" description="CobW C-terminal" evidence="9">
    <location>
        <begin position="264"/>
        <end position="325"/>
    </location>
</feature>
<proteinExistence type="inferred from homology"/>
<evidence type="ECO:0000259" key="9">
    <source>
        <dbReference type="Pfam" id="PF07683"/>
    </source>
</evidence>
<evidence type="ECO:0000256" key="3">
    <source>
        <dbReference type="ARBA" id="ARBA00023186"/>
    </source>
</evidence>
<dbReference type="PANTHER" id="PTHR13748">
    <property type="entry name" value="COBW-RELATED"/>
    <property type="match status" value="1"/>
</dbReference>
<comment type="caution">
    <text evidence="10">The sequence shown here is derived from an EMBL/GenBank/DDBJ whole genome shotgun (WGS) entry which is preliminary data.</text>
</comment>
<dbReference type="Proteomes" id="UP000609531">
    <property type="component" value="Unassembled WGS sequence"/>
</dbReference>
<keyword evidence="1" id="KW-0547">Nucleotide-binding</keyword>
<dbReference type="GO" id="GO:0000166">
    <property type="term" value="F:nucleotide binding"/>
    <property type="evidence" value="ECO:0007669"/>
    <property type="project" value="UniProtKB-KW"/>
</dbReference>
<dbReference type="InterPro" id="IPR012824">
    <property type="entry name" value="CobW"/>
</dbReference>
<evidence type="ECO:0000256" key="7">
    <source>
        <dbReference type="SAM" id="MobiDB-lite"/>
    </source>
</evidence>
<evidence type="ECO:0000313" key="11">
    <source>
        <dbReference type="Proteomes" id="UP000609531"/>
    </source>
</evidence>
<evidence type="ECO:0000256" key="2">
    <source>
        <dbReference type="ARBA" id="ARBA00022801"/>
    </source>
</evidence>
<dbReference type="CDD" id="cd03112">
    <property type="entry name" value="CobW-like"/>
    <property type="match status" value="1"/>
</dbReference>
<feature type="domain" description="CobW/HypB/UreG nucleotide-binding" evidence="8">
    <location>
        <begin position="6"/>
        <end position="203"/>
    </location>
</feature>
<feature type="region of interest" description="Disordered" evidence="7">
    <location>
        <begin position="225"/>
        <end position="244"/>
    </location>
</feature>
<dbReference type="Gene3D" id="3.40.50.300">
    <property type="entry name" value="P-loop containing nucleotide triphosphate hydrolases"/>
    <property type="match status" value="1"/>
</dbReference>
<dbReference type="Gene3D" id="3.30.1220.10">
    <property type="entry name" value="CobW-like, C-terminal domain"/>
    <property type="match status" value="1"/>
</dbReference>
<dbReference type="NCBIfam" id="TIGR02475">
    <property type="entry name" value="CobW"/>
    <property type="match status" value="1"/>
</dbReference>
<dbReference type="Pfam" id="PF02492">
    <property type="entry name" value="cobW"/>
    <property type="match status" value="1"/>
</dbReference>
<evidence type="ECO:0000259" key="8">
    <source>
        <dbReference type="Pfam" id="PF02492"/>
    </source>
</evidence>
<dbReference type="GO" id="GO:0016787">
    <property type="term" value="F:hydrolase activity"/>
    <property type="evidence" value="ECO:0007669"/>
    <property type="project" value="UniProtKB-KW"/>
</dbReference>
<comment type="function">
    <text evidence="5">Zinc chaperone that directly transfers zinc cofactor to target proteins, thereby activating them. Zinc is transferred from the CXCC motif in the GTPase domain to the zinc binding site in target proteins in a process requiring GTP hydrolysis.</text>
</comment>
<evidence type="ECO:0000256" key="6">
    <source>
        <dbReference type="ARBA" id="ARBA00049117"/>
    </source>
</evidence>
<organism evidence="10 11">
    <name type="scientific">Acuticoccus mangrovi</name>
    <dbReference type="NCBI Taxonomy" id="2796142"/>
    <lineage>
        <taxon>Bacteria</taxon>
        <taxon>Pseudomonadati</taxon>
        <taxon>Pseudomonadota</taxon>
        <taxon>Alphaproteobacteria</taxon>
        <taxon>Hyphomicrobiales</taxon>
        <taxon>Amorphaceae</taxon>
        <taxon>Acuticoccus</taxon>
    </lineage>
</organism>
<dbReference type="EMBL" id="JAEKJA010000021">
    <property type="protein sequence ID" value="MBJ3777956.1"/>
    <property type="molecule type" value="Genomic_DNA"/>
</dbReference>
<dbReference type="GO" id="GO:0009236">
    <property type="term" value="P:cobalamin biosynthetic process"/>
    <property type="evidence" value="ECO:0007669"/>
    <property type="project" value="InterPro"/>
</dbReference>